<dbReference type="GO" id="GO:0050832">
    <property type="term" value="P:defense response to fungus"/>
    <property type="evidence" value="ECO:0007669"/>
    <property type="project" value="UniProtKB-KW"/>
</dbReference>
<keyword evidence="7" id="KW-1185">Reference proteome</keyword>
<evidence type="ECO:0000256" key="1">
    <source>
        <dbReference type="ARBA" id="ARBA00006722"/>
    </source>
</evidence>
<name>A0AAV0MYD6_9ROSI</name>
<evidence type="ECO:0000313" key="6">
    <source>
        <dbReference type="EMBL" id="CAI0451299.1"/>
    </source>
</evidence>
<dbReference type="InterPro" id="IPR010851">
    <property type="entry name" value="DEFL"/>
</dbReference>
<evidence type="ECO:0000256" key="3">
    <source>
        <dbReference type="ARBA" id="ARBA00022577"/>
    </source>
</evidence>
<comment type="caution">
    <text evidence="6">The sequence shown here is derived from an EMBL/GenBank/DDBJ whole genome shotgun (WGS) entry which is preliminary data.</text>
</comment>
<evidence type="ECO:0000313" key="7">
    <source>
        <dbReference type="Proteomes" id="UP001154282"/>
    </source>
</evidence>
<dbReference type="EMBL" id="CAMGYJ010000007">
    <property type="protein sequence ID" value="CAI0451299.1"/>
    <property type="molecule type" value="Genomic_DNA"/>
</dbReference>
<gene>
    <name evidence="6" type="ORF">LITE_LOCUS30819</name>
</gene>
<keyword evidence="5" id="KW-1015">Disulfide bond</keyword>
<comment type="similarity">
    <text evidence="1">Belongs to the DEFL family.</text>
</comment>
<proteinExistence type="inferred from homology"/>
<accession>A0AAV0MYD6</accession>
<keyword evidence="2" id="KW-0929">Antimicrobial</keyword>
<evidence type="ECO:0000256" key="2">
    <source>
        <dbReference type="ARBA" id="ARBA00022529"/>
    </source>
</evidence>
<keyword evidence="4" id="KW-0611">Plant defense</keyword>
<dbReference type="AlphaFoldDB" id="A0AAV0MYD6"/>
<reference evidence="6" key="1">
    <citation type="submission" date="2022-08" db="EMBL/GenBank/DDBJ databases">
        <authorList>
            <person name="Gutierrez-Valencia J."/>
        </authorList>
    </citation>
    <scope>NUCLEOTIDE SEQUENCE</scope>
</reference>
<evidence type="ECO:0000256" key="4">
    <source>
        <dbReference type="ARBA" id="ARBA00022821"/>
    </source>
</evidence>
<evidence type="ECO:0000256" key="5">
    <source>
        <dbReference type="ARBA" id="ARBA00023157"/>
    </source>
</evidence>
<dbReference type="GO" id="GO:0031640">
    <property type="term" value="P:killing of cells of another organism"/>
    <property type="evidence" value="ECO:0007669"/>
    <property type="project" value="UniProtKB-KW"/>
</dbReference>
<dbReference type="Proteomes" id="UP001154282">
    <property type="component" value="Unassembled WGS sequence"/>
</dbReference>
<dbReference type="Pfam" id="PF07333">
    <property type="entry name" value="SLR1-BP"/>
    <property type="match status" value="1"/>
</dbReference>
<sequence>MVAEAKECWVTWDCKGQDLCRADCEKNYGGIGVCDFYTAPLVPKQCFCDYNC</sequence>
<protein>
    <recommendedName>
        <fullName evidence="8">Defensin-like protein</fullName>
    </recommendedName>
</protein>
<keyword evidence="3" id="KW-0295">Fungicide</keyword>
<organism evidence="6 7">
    <name type="scientific">Linum tenue</name>
    <dbReference type="NCBI Taxonomy" id="586396"/>
    <lineage>
        <taxon>Eukaryota</taxon>
        <taxon>Viridiplantae</taxon>
        <taxon>Streptophyta</taxon>
        <taxon>Embryophyta</taxon>
        <taxon>Tracheophyta</taxon>
        <taxon>Spermatophyta</taxon>
        <taxon>Magnoliopsida</taxon>
        <taxon>eudicotyledons</taxon>
        <taxon>Gunneridae</taxon>
        <taxon>Pentapetalae</taxon>
        <taxon>rosids</taxon>
        <taxon>fabids</taxon>
        <taxon>Malpighiales</taxon>
        <taxon>Linaceae</taxon>
        <taxon>Linum</taxon>
    </lineage>
</organism>
<evidence type="ECO:0008006" key="8">
    <source>
        <dbReference type="Google" id="ProtNLM"/>
    </source>
</evidence>